<dbReference type="InterPro" id="IPR051910">
    <property type="entry name" value="ComF/GntX_DNA_util-trans"/>
</dbReference>
<dbReference type="EMBL" id="QGLK01000004">
    <property type="protein sequence ID" value="PXY87958.1"/>
    <property type="molecule type" value="Genomic_DNA"/>
</dbReference>
<dbReference type="CDD" id="cd06223">
    <property type="entry name" value="PRTases_typeI"/>
    <property type="match status" value="1"/>
</dbReference>
<dbReference type="Gene3D" id="3.40.50.2020">
    <property type="match status" value="1"/>
</dbReference>
<organism evidence="3 4">
    <name type="scientific">Bifidobacterium asteroides</name>
    <dbReference type="NCBI Taxonomy" id="1684"/>
    <lineage>
        <taxon>Bacteria</taxon>
        <taxon>Bacillati</taxon>
        <taxon>Actinomycetota</taxon>
        <taxon>Actinomycetes</taxon>
        <taxon>Bifidobacteriales</taxon>
        <taxon>Bifidobacteriaceae</taxon>
        <taxon>Bifidobacterium</taxon>
    </lineage>
</organism>
<dbReference type="PANTHER" id="PTHR47505">
    <property type="entry name" value="DNA UTILIZATION PROTEIN YHGH"/>
    <property type="match status" value="1"/>
</dbReference>
<comment type="caution">
    <text evidence="3">The sequence shown here is derived from an EMBL/GenBank/DDBJ whole genome shotgun (WGS) entry which is preliminary data.</text>
</comment>
<dbReference type="OrthoDB" id="5242900at2"/>
<evidence type="ECO:0000259" key="2">
    <source>
        <dbReference type="Pfam" id="PF00156"/>
    </source>
</evidence>
<proteinExistence type="inferred from homology"/>
<accession>A0A318MJ56</accession>
<evidence type="ECO:0000313" key="3">
    <source>
        <dbReference type="EMBL" id="PXY87958.1"/>
    </source>
</evidence>
<protein>
    <submittedName>
        <fullName evidence="3">ComF family protein</fullName>
    </submittedName>
</protein>
<dbReference type="AlphaFoldDB" id="A0A318MJ56"/>
<dbReference type="Pfam" id="PF00156">
    <property type="entry name" value="Pribosyltran"/>
    <property type="match status" value="1"/>
</dbReference>
<dbReference type="InterPro" id="IPR029057">
    <property type="entry name" value="PRTase-like"/>
</dbReference>
<dbReference type="PANTHER" id="PTHR47505:SF1">
    <property type="entry name" value="DNA UTILIZATION PROTEIN YHGH"/>
    <property type="match status" value="1"/>
</dbReference>
<evidence type="ECO:0000313" key="4">
    <source>
        <dbReference type="Proteomes" id="UP000248128"/>
    </source>
</evidence>
<sequence length="274" mass="29166">MVCSCTWLCLAFLSSMFEGWLGVMRNLSSASGRFRQAACAVASALASSALDLLAPRACAGCGRPDLLLCPTCRSLLFRPLSVPAPAYAIDLALACAPYRGSVRRIILAWKDHDNRPLDVPLGQVMADLAPVLARLIDPLLRSKPAKAILVVPAPSSSTSLRRRGRVHLQPILLSLVQSLQQQGLTVRVEPALIMNSVRTKSVQAGGRRNRSRRLAGRIAVADPSRLADHPVLVVDDIITTGSTIRQCARALETAGALPLAALALAAVPPGHEDL</sequence>
<name>A0A318MJ56_9BIFI</name>
<dbReference type="SUPFAM" id="SSF53271">
    <property type="entry name" value="PRTase-like"/>
    <property type="match status" value="1"/>
</dbReference>
<dbReference type="InterPro" id="IPR000836">
    <property type="entry name" value="PRTase_dom"/>
</dbReference>
<dbReference type="Proteomes" id="UP000248128">
    <property type="component" value="Unassembled WGS sequence"/>
</dbReference>
<comment type="similarity">
    <text evidence="1">Belongs to the ComF/GntX family.</text>
</comment>
<feature type="domain" description="Phosphoribosyltransferase" evidence="2">
    <location>
        <begin position="199"/>
        <end position="261"/>
    </location>
</feature>
<evidence type="ECO:0000256" key="1">
    <source>
        <dbReference type="ARBA" id="ARBA00008007"/>
    </source>
</evidence>
<reference evidence="3 4" key="1">
    <citation type="submission" date="2018-05" db="EMBL/GenBank/DDBJ databases">
        <title>Reference genomes for bee gut microbiota database.</title>
        <authorList>
            <person name="Ellegaard K.M."/>
        </authorList>
    </citation>
    <scope>NUCLEOTIDE SEQUENCE [LARGE SCALE GENOMIC DNA]</scope>
    <source>
        <strain evidence="3 4">ESL0199</strain>
    </source>
</reference>
<gene>
    <name evidence="3" type="ORF">DKK74_04690</name>
</gene>